<evidence type="ECO:0000313" key="1">
    <source>
        <dbReference type="EMBL" id="AFX92600.1"/>
    </source>
</evidence>
<gene>
    <name evidence="1" type="ORF">CE11_00574</name>
</gene>
<evidence type="ECO:0000313" key="2">
    <source>
        <dbReference type="Proteomes" id="UP000241137"/>
    </source>
</evidence>
<name>K7Y9E8_9VIRU</name>
<accession>K7Y9E8</accession>
<proteinExistence type="predicted"/>
<dbReference type="EMBL" id="JX975216">
    <property type="protein sequence ID" value="AFX92600.1"/>
    <property type="molecule type" value="Genomic_DNA"/>
</dbReference>
<organism evidence="1 2">
    <name type="scientific">Megavirus courdo11</name>
    <dbReference type="NCBI Taxonomy" id="1128140"/>
    <lineage>
        <taxon>Viruses</taxon>
        <taxon>Varidnaviria</taxon>
        <taxon>Bamfordvirae</taxon>
        <taxon>Nucleocytoviricota</taxon>
        <taxon>Megaviricetes</taxon>
        <taxon>Imitervirales</taxon>
        <taxon>Mimiviridae</taxon>
        <taxon>Megamimivirinae</taxon>
        <taxon>Megavirus</taxon>
        <taxon>Megavirus chilense</taxon>
    </lineage>
</organism>
<protein>
    <submittedName>
        <fullName evidence="1">Putative EXOV-like protein</fullName>
    </submittedName>
</protein>
<sequence length="51" mass="5879">MRLTYIMSKNAGDIFVKFLLEKIIDPVYRIPIIYFKLTGSIASDGNERTII</sequence>
<dbReference type="Proteomes" id="UP000241137">
    <property type="component" value="Segment"/>
</dbReference>
<reference evidence="1 2" key="1">
    <citation type="journal article" date="2014" name="Virus Genes">
        <title>Complete genome sequence of Courdo11 virus, a member of the family Mimiviridae.</title>
        <authorList>
            <person name="Yoosuf N."/>
            <person name="Pagnier I."/>
            <person name="Fournous G."/>
            <person name="Robert C."/>
            <person name="La Scola B."/>
            <person name="Raoult D."/>
            <person name="Colson P."/>
        </authorList>
    </citation>
    <scope>NUCLEOTIDE SEQUENCE [LARGE SCALE GENOMIC DNA]</scope>
</reference>